<evidence type="ECO:0000259" key="1">
    <source>
        <dbReference type="Pfam" id="PF08818"/>
    </source>
</evidence>
<sequence>MSKAPAPDMAHAIGATAAPDRLREIRALILRTAAEMGIEVTEALKWGQPAFLPPKRDGTTIRLGATPTHAKLFVHCQTTLIDQYRDRFPTEFTYEGNRAVLMPLDQPLNADALAQVIALALTYHRRKRTPK</sequence>
<dbReference type="Pfam" id="PF08818">
    <property type="entry name" value="DUF1801"/>
    <property type="match status" value="1"/>
</dbReference>
<name>A0A0J9E9N7_9RHOB</name>
<evidence type="ECO:0000313" key="3">
    <source>
        <dbReference type="Proteomes" id="UP000037178"/>
    </source>
</evidence>
<dbReference type="STRING" id="1675527.AIOL_004323"/>
<dbReference type="Proteomes" id="UP000037178">
    <property type="component" value="Unassembled WGS sequence"/>
</dbReference>
<keyword evidence="3" id="KW-1185">Reference proteome</keyword>
<dbReference type="PATRIC" id="fig|1675527.3.peg.4523"/>
<gene>
    <name evidence="2" type="ORF">AIOL_004323</name>
</gene>
<dbReference type="AlphaFoldDB" id="A0A0J9E9N7"/>
<dbReference type="RefSeq" id="WP_082152722.1">
    <property type="nucleotide sequence ID" value="NZ_LFTY01000002.1"/>
</dbReference>
<proteinExistence type="predicted"/>
<dbReference type="Gene3D" id="3.90.1150.200">
    <property type="match status" value="1"/>
</dbReference>
<dbReference type="OrthoDB" id="328972at2"/>
<accession>A0A0J9E9N7</accession>
<feature type="domain" description="YdhG-like" evidence="1">
    <location>
        <begin position="20"/>
        <end position="120"/>
    </location>
</feature>
<organism evidence="2 3">
    <name type="scientific">Candidatus Rhodobacter oscarellae</name>
    <dbReference type="NCBI Taxonomy" id="1675527"/>
    <lineage>
        <taxon>Bacteria</taxon>
        <taxon>Pseudomonadati</taxon>
        <taxon>Pseudomonadota</taxon>
        <taxon>Alphaproteobacteria</taxon>
        <taxon>Rhodobacterales</taxon>
        <taxon>Rhodobacter group</taxon>
        <taxon>Rhodobacter</taxon>
    </lineage>
</organism>
<protein>
    <recommendedName>
        <fullName evidence="1">YdhG-like domain-containing protein</fullName>
    </recommendedName>
</protein>
<reference evidence="2 3" key="1">
    <citation type="submission" date="2015-06" db="EMBL/GenBank/DDBJ databases">
        <title>Draft genome sequence of an Alphaproteobacteria species associated to the Mediterranean sponge Oscarella lobularis.</title>
        <authorList>
            <person name="Jourda C."/>
            <person name="Santini S."/>
            <person name="Claverie J.-M."/>
        </authorList>
    </citation>
    <scope>NUCLEOTIDE SEQUENCE [LARGE SCALE GENOMIC DNA]</scope>
    <source>
        <strain evidence="2">IGS</strain>
    </source>
</reference>
<dbReference type="EMBL" id="LFTY01000002">
    <property type="protein sequence ID" value="KMW59341.1"/>
    <property type="molecule type" value="Genomic_DNA"/>
</dbReference>
<dbReference type="SUPFAM" id="SSF159888">
    <property type="entry name" value="YdhG-like"/>
    <property type="match status" value="1"/>
</dbReference>
<evidence type="ECO:0000313" key="2">
    <source>
        <dbReference type="EMBL" id="KMW59341.1"/>
    </source>
</evidence>
<dbReference type="InterPro" id="IPR014922">
    <property type="entry name" value="YdhG-like"/>
</dbReference>
<comment type="caution">
    <text evidence="2">The sequence shown here is derived from an EMBL/GenBank/DDBJ whole genome shotgun (WGS) entry which is preliminary data.</text>
</comment>